<keyword evidence="2" id="KW-1185">Reference proteome</keyword>
<comment type="caution">
    <text evidence="1">The sequence shown here is derived from an EMBL/GenBank/DDBJ whole genome shotgun (WGS) entry which is preliminary data.</text>
</comment>
<dbReference type="AlphaFoldDB" id="A0A9P6B224"/>
<dbReference type="EMBL" id="MU128956">
    <property type="protein sequence ID" value="KAF9514891.1"/>
    <property type="molecule type" value="Genomic_DNA"/>
</dbReference>
<proteinExistence type="predicted"/>
<evidence type="ECO:0000313" key="2">
    <source>
        <dbReference type="Proteomes" id="UP000886523"/>
    </source>
</evidence>
<name>A0A9P6B224_9AGAM</name>
<sequence>MSPIAGIIKPHLTKPSSIIYRLYRLYLNFQDWSVGYHYWYLEFTGHGFDWGDQYWPDDPTEDDPALAPRFMNSTDFLCPLPSNAIFRTNEKILYTVLLDPIRNQACSGSTDGNMLICGISCLTDELKVVSESDGALKTWGVQDGGQILDLLTNITLVPGKSFSTNNFPLLRATYRGTPISTFDICDFGPEGGSDVAMAPVGEDGMESEEDETTGHA</sequence>
<gene>
    <name evidence="1" type="ORF">BS47DRAFT_1361446</name>
</gene>
<reference evidence="1" key="1">
    <citation type="journal article" date="2020" name="Nat. Commun.">
        <title>Large-scale genome sequencing of mycorrhizal fungi provides insights into the early evolution of symbiotic traits.</title>
        <authorList>
            <person name="Miyauchi S."/>
            <person name="Kiss E."/>
            <person name="Kuo A."/>
            <person name="Drula E."/>
            <person name="Kohler A."/>
            <person name="Sanchez-Garcia M."/>
            <person name="Morin E."/>
            <person name="Andreopoulos B."/>
            <person name="Barry K.W."/>
            <person name="Bonito G."/>
            <person name="Buee M."/>
            <person name="Carver A."/>
            <person name="Chen C."/>
            <person name="Cichocki N."/>
            <person name="Clum A."/>
            <person name="Culley D."/>
            <person name="Crous P.W."/>
            <person name="Fauchery L."/>
            <person name="Girlanda M."/>
            <person name="Hayes R.D."/>
            <person name="Keri Z."/>
            <person name="LaButti K."/>
            <person name="Lipzen A."/>
            <person name="Lombard V."/>
            <person name="Magnuson J."/>
            <person name="Maillard F."/>
            <person name="Murat C."/>
            <person name="Nolan M."/>
            <person name="Ohm R.A."/>
            <person name="Pangilinan J."/>
            <person name="Pereira M.F."/>
            <person name="Perotto S."/>
            <person name="Peter M."/>
            <person name="Pfister S."/>
            <person name="Riley R."/>
            <person name="Sitrit Y."/>
            <person name="Stielow J.B."/>
            <person name="Szollosi G."/>
            <person name="Zifcakova L."/>
            <person name="Stursova M."/>
            <person name="Spatafora J.W."/>
            <person name="Tedersoo L."/>
            <person name="Vaario L.M."/>
            <person name="Yamada A."/>
            <person name="Yan M."/>
            <person name="Wang P."/>
            <person name="Xu J."/>
            <person name="Bruns T."/>
            <person name="Baldrian P."/>
            <person name="Vilgalys R."/>
            <person name="Dunand C."/>
            <person name="Henrissat B."/>
            <person name="Grigoriev I.V."/>
            <person name="Hibbett D."/>
            <person name="Nagy L.G."/>
            <person name="Martin F.M."/>
        </authorList>
    </citation>
    <scope>NUCLEOTIDE SEQUENCE</scope>
    <source>
        <strain evidence="1">UP504</strain>
    </source>
</reference>
<accession>A0A9P6B224</accession>
<evidence type="ECO:0000313" key="1">
    <source>
        <dbReference type="EMBL" id="KAF9514891.1"/>
    </source>
</evidence>
<protein>
    <submittedName>
        <fullName evidence="1">Uncharacterized protein</fullName>
    </submittedName>
</protein>
<organism evidence="1 2">
    <name type="scientific">Hydnum rufescens UP504</name>
    <dbReference type="NCBI Taxonomy" id="1448309"/>
    <lineage>
        <taxon>Eukaryota</taxon>
        <taxon>Fungi</taxon>
        <taxon>Dikarya</taxon>
        <taxon>Basidiomycota</taxon>
        <taxon>Agaricomycotina</taxon>
        <taxon>Agaricomycetes</taxon>
        <taxon>Cantharellales</taxon>
        <taxon>Hydnaceae</taxon>
        <taxon>Hydnum</taxon>
    </lineage>
</organism>
<dbReference type="Proteomes" id="UP000886523">
    <property type="component" value="Unassembled WGS sequence"/>
</dbReference>